<dbReference type="RefSeq" id="WP_012923921.1">
    <property type="nucleotide sequence ID" value="NC_013729.1"/>
</dbReference>
<dbReference type="STRING" id="479435.Kfla_6367"/>
<accession>D2PWY8</accession>
<dbReference type="AlphaFoldDB" id="D2PWY8"/>
<evidence type="ECO:0000313" key="3">
    <source>
        <dbReference type="Proteomes" id="UP000007967"/>
    </source>
</evidence>
<reference evidence="2 3" key="2">
    <citation type="journal article" date="2010" name="Stand. Genomic Sci.">
        <title>Complete genome sequence of Kribbella flavida type strain (IFO 14399).</title>
        <authorList>
            <person name="Pukall R."/>
            <person name="Lapidus A."/>
            <person name="Glavina Del Rio T."/>
            <person name="Copeland A."/>
            <person name="Tice H."/>
            <person name="Cheng J.-F."/>
            <person name="Lucas S."/>
            <person name="Chen F."/>
            <person name="Nolan M."/>
            <person name="LaButti K."/>
            <person name="Pati A."/>
            <person name="Ivanova N."/>
            <person name="Mavrommatis K."/>
            <person name="Mikhailova N."/>
            <person name="Pitluck S."/>
            <person name="Bruce D."/>
            <person name="Goodwin L."/>
            <person name="Land M."/>
            <person name="Hauser L."/>
            <person name="Chang Y.-J."/>
            <person name="Jeffries C.D."/>
            <person name="Chen A."/>
            <person name="Palaniappan K."/>
            <person name="Chain P."/>
            <person name="Rohde M."/>
            <person name="Goeker M."/>
            <person name="Bristow J."/>
            <person name="Eisen J.A."/>
            <person name="Markowitz V."/>
            <person name="Hugenholtz P."/>
            <person name="Kyrpides N.C."/>
            <person name="Klenk H.-P."/>
            <person name="Brettin T."/>
        </authorList>
    </citation>
    <scope>NUCLEOTIDE SEQUENCE [LARGE SCALE GENOMIC DNA]</scope>
    <source>
        <strain evidence="3">DSM 17836 / JCM 10339 / NBRC 14399</strain>
    </source>
</reference>
<sequence>MSADPAEIARLSDELATAVTRARPVLQMVADDAFALAQQVARNSDDIQNLQRQASRVQEFRDVPPATILRGAMLDADEISSRLQRAAGQVDEIRGDLGRAERDLRHGSKVYAELVDTLGPEMPEATKDLGQRLQALSRAVETASSGLSAADRSIADVRQSVQQLTTTDLQADRFGTEQKIRTAHAGARDGAEGFEQRMKGVTAGLAQAEPDLQQATQQTQALAQAAQAALNPTPKAKQVKPGSASEQSGLAARLNGQSRSTDRDR</sequence>
<dbReference type="Proteomes" id="UP000007967">
    <property type="component" value="Chromosome"/>
</dbReference>
<reference evidence="3" key="1">
    <citation type="submission" date="2009-09" db="EMBL/GenBank/DDBJ databases">
        <title>The complete genome of Kribbella flavida DSM 17836.</title>
        <authorList>
            <consortium name="US DOE Joint Genome Institute (JGI-PGF)"/>
            <person name="Lucas S."/>
            <person name="Copeland A."/>
            <person name="Lapidus A."/>
            <person name="Glavina del Rio T."/>
            <person name="Dalin E."/>
            <person name="Tice H."/>
            <person name="Bruce D."/>
            <person name="Goodwin L."/>
            <person name="Pitluck S."/>
            <person name="Kyrpides N."/>
            <person name="Mavromatis K."/>
            <person name="Ivanova N."/>
            <person name="Saunders E."/>
            <person name="Brettin T."/>
            <person name="Detter J.C."/>
            <person name="Han C."/>
            <person name="Larimer F."/>
            <person name="Land M."/>
            <person name="Hauser L."/>
            <person name="Markowitz V."/>
            <person name="Cheng J.-F."/>
            <person name="Hugenholtz P."/>
            <person name="Woyke T."/>
            <person name="Wu D."/>
            <person name="Pukall R."/>
            <person name="Klenk H.-P."/>
            <person name="Eisen J.A."/>
        </authorList>
    </citation>
    <scope>NUCLEOTIDE SEQUENCE [LARGE SCALE GENOMIC DNA]</scope>
    <source>
        <strain evidence="3">DSM 17836 / JCM 10339 / NBRC 14399</strain>
    </source>
</reference>
<evidence type="ECO:0000313" key="2">
    <source>
        <dbReference type="EMBL" id="ADB35368.1"/>
    </source>
</evidence>
<proteinExistence type="predicted"/>
<dbReference type="HOGENOM" id="CLU_1048817_0_0_11"/>
<dbReference type="EMBL" id="CP001736">
    <property type="protein sequence ID" value="ADB35368.1"/>
    <property type="molecule type" value="Genomic_DNA"/>
</dbReference>
<keyword evidence="3" id="KW-1185">Reference proteome</keyword>
<feature type="region of interest" description="Disordered" evidence="1">
    <location>
        <begin position="213"/>
        <end position="265"/>
    </location>
</feature>
<evidence type="ECO:0000256" key="1">
    <source>
        <dbReference type="SAM" id="MobiDB-lite"/>
    </source>
</evidence>
<dbReference type="KEGG" id="kfl:Kfla_6367"/>
<gene>
    <name evidence="2" type="ordered locus">Kfla_6367</name>
</gene>
<protein>
    <submittedName>
        <fullName evidence="2">Uncharacterized protein</fullName>
    </submittedName>
</protein>
<organism evidence="2 3">
    <name type="scientific">Kribbella flavida (strain DSM 17836 / JCM 10339 / NBRC 14399)</name>
    <dbReference type="NCBI Taxonomy" id="479435"/>
    <lineage>
        <taxon>Bacteria</taxon>
        <taxon>Bacillati</taxon>
        <taxon>Actinomycetota</taxon>
        <taxon>Actinomycetes</taxon>
        <taxon>Propionibacteriales</taxon>
        <taxon>Kribbellaceae</taxon>
        <taxon>Kribbella</taxon>
    </lineage>
</organism>
<name>D2PWY8_KRIFD</name>
<feature type="compositionally biased region" description="Low complexity" evidence="1">
    <location>
        <begin position="213"/>
        <end position="230"/>
    </location>
</feature>